<feature type="domain" description="C2H2-type" evidence="7">
    <location>
        <begin position="349"/>
        <end position="376"/>
    </location>
</feature>
<evidence type="ECO:0000256" key="6">
    <source>
        <dbReference type="SAM" id="MobiDB-lite"/>
    </source>
</evidence>
<dbReference type="SMART" id="SM00355">
    <property type="entry name" value="ZnF_C2H2"/>
    <property type="match status" value="7"/>
</dbReference>
<dbReference type="PROSITE" id="PS50157">
    <property type="entry name" value="ZINC_FINGER_C2H2_2"/>
    <property type="match status" value="7"/>
</dbReference>
<dbReference type="PANTHER" id="PTHR19818:SF157">
    <property type="entry name" value="C2H2-TYPE DOMAIN-CONTAINING PROTEIN"/>
    <property type="match status" value="1"/>
</dbReference>
<dbReference type="InterPro" id="IPR013087">
    <property type="entry name" value="Znf_C2H2_type"/>
</dbReference>
<evidence type="ECO:0000259" key="7">
    <source>
        <dbReference type="PROSITE" id="PS50157"/>
    </source>
</evidence>
<keyword evidence="3 5" id="KW-0863">Zinc-finger</keyword>
<accession>A0ABM0MJC1</accession>
<keyword evidence="1" id="KW-0479">Metal-binding</keyword>
<evidence type="ECO:0000313" key="8">
    <source>
        <dbReference type="Proteomes" id="UP000694865"/>
    </source>
</evidence>
<evidence type="ECO:0000313" key="9">
    <source>
        <dbReference type="RefSeq" id="XP_006820112.1"/>
    </source>
</evidence>
<feature type="domain" description="C2H2-type" evidence="7">
    <location>
        <begin position="377"/>
        <end position="405"/>
    </location>
</feature>
<evidence type="ECO:0000256" key="4">
    <source>
        <dbReference type="ARBA" id="ARBA00022833"/>
    </source>
</evidence>
<evidence type="ECO:0000256" key="5">
    <source>
        <dbReference type="PROSITE-ProRule" id="PRU00042"/>
    </source>
</evidence>
<dbReference type="RefSeq" id="XP_006820112.1">
    <property type="nucleotide sequence ID" value="XM_006820049.1"/>
</dbReference>
<dbReference type="SUPFAM" id="SSF57667">
    <property type="entry name" value="beta-beta-alpha zinc fingers"/>
    <property type="match status" value="4"/>
</dbReference>
<reference evidence="9" key="1">
    <citation type="submission" date="2025-08" db="UniProtKB">
        <authorList>
            <consortium name="RefSeq"/>
        </authorList>
    </citation>
    <scope>IDENTIFICATION</scope>
    <source>
        <tissue evidence="9">Testes</tissue>
    </source>
</reference>
<feature type="domain" description="C2H2-type" evidence="7">
    <location>
        <begin position="321"/>
        <end position="348"/>
    </location>
</feature>
<sequence length="604" mass="67056">MDTSIATVPSSTVVSAGAGAVVPSGSSEEADRVPPTTSIAETPSVMTATLRESDDGTWIITSMDGKALHHISHASEPGTGTEEETVFYAIEPESVEEKGQEVCNPDVLVAALENLKEDFQQAMIKGCDEKSDSKESDVVKKAVVNKKPPQLEVGEIPFGQKGVLKLQPEEDEEDDDDEEEEIVVKPPEIQKSERSGRTIKRPAHFCDMELEDWTPSKDTGRKRYRRRNKEVSASNKQYACDLCSEAFVKESTLDHHYDDVHTGPYKCEGCEKEFPKKAQLKTHEKIHLGDRPFKCDKCEKAFPYSSHLTVHRRIHTGEKPYQCEYCGKGFVASCDLKRHIRSHIGLKPHDCTLCERSFAAMSDLRRHMKTHTGKKSHECNNCGKMFARADSLRLHKQLIHQEIHEAYQCDECEKIFMQMRYLRAHQKYLHEEDGPYTIMPKSAADNILAQQKAKRDAESSSKTDKQNEEKSDGEYTYTLPPTSNNTTASVGGDTPTTATVTTAETSTTVTATATEGTSENSQESQASTKAVKNIIVFLKQDSGTVQCENGEVISQTVQQIELPLDGLDGDISGEALQEVALQAMQQISSGENIEQIVIHQVTNP</sequence>
<gene>
    <name evidence="9" type="primary">LOC102810140</name>
</gene>
<feature type="domain" description="C2H2-type" evidence="7">
    <location>
        <begin position="238"/>
        <end position="266"/>
    </location>
</feature>
<dbReference type="Proteomes" id="UP000694865">
    <property type="component" value="Unplaced"/>
</dbReference>
<feature type="region of interest" description="Disordered" evidence="6">
    <location>
        <begin position="18"/>
        <end position="39"/>
    </location>
</feature>
<organism evidence="8 9">
    <name type="scientific">Saccoglossus kowalevskii</name>
    <name type="common">Acorn worm</name>
    <dbReference type="NCBI Taxonomy" id="10224"/>
    <lineage>
        <taxon>Eukaryota</taxon>
        <taxon>Metazoa</taxon>
        <taxon>Hemichordata</taxon>
        <taxon>Enteropneusta</taxon>
        <taxon>Harrimaniidae</taxon>
        <taxon>Saccoglossus</taxon>
    </lineage>
</organism>
<feature type="region of interest" description="Disordered" evidence="6">
    <location>
        <begin position="448"/>
        <end position="526"/>
    </location>
</feature>
<evidence type="ECO:0000256" key="1">
    <source>
        <dbReference type="ARBA" id="ARBA00022723"/>
    </source>
</evidence>
<feature type="compositionally biased region" description="Low complexity" evidence="6">
    <location>
        <begin position="494"/>
        <end position="518"/>
    </location>
</feature>
<evidence type="ECO:0000256" key="2">
    <source>
        <dbReference type="ARBA" id="ARBA00022737"/>
    </source>
</evidence>
<dbReference type="GeneID" id="102810140"/>
<keyword evidence="2" id="KW-0677">Repeat</keyword>
<protein>
    <submittedName>
        <fullName evidence="9">Zinc finger and SCAN domain-containing protein 12-like</fullName>
    </submittedName>
</protein>
<dbReference type="Gene3D" id="3.30.160.60">
    <property type="entry name" value="Classic Zinc Finger"/>
    <property type="match status" value="6"/>
</dbReference>
<dbReference type="Pfam" id="PF00096">
    <property type="entry name" value="zf-C2H2"/>
    <property type="match status" value="6"/>
</dbReference>
<name>A0ABM0MJC1_SACKO</name>
<proteinExistence type="predicted"/>
<feature type="region of interest" description="Disordered" evidence="6">
    <location>
        <begin position="159"/>
        <end position="200"/>
    </location>
</feature>
<dbReference type="InterPro" id="IPR050329">
    <property type="entry name" value="GLI_C2H2-zinc-finger"/>
</dbReference>
<feature type="domain" description="C2H2-type" evidence="7">
    <location>
        <begin position="265"/>
        <end position="292"/>
    </location>
</feature>
<keyword evidence="4" id="KW-0862">Zinc</keyword>
<evidence type="ECO:0000256" key="3">
    <source>
        <dbReference type="ARBA" id="ARBA00022771"/>
    </source>
</evidence>
<feature type="compositionally biased region" description="Basic and acidic residues" evidence="6">
    <location>
        <begin position="453"/>
        <end position="473"/>
    </location>
</feature>
<keyword evidence="8" id="KW-1185">Reference proteome</keyword>
<feature type="domain" description="C2H2-type" evidence="7">
    <location>
        <begin position="293"/>
        <end position="320"/>
    </location>
</feature>
<feature type="compositionally biased region" description="Low complexity" evidence="6">
    <location>
        <begin position="18"/>
        <end position="27"/>
    </location>
</feature>
<dbReference type="InterPro" id="IPR036236">
    <property type="entry name" value="Znf_C2H2_sf"/>
</dbReference>
<dbReference type="PANTHER" id="PTHR19818">
    <property type="entry name" value="ZINC FINGER PROTEIN ZIC AND GLI"/>
    <property type="match status" value="1"/>
</dbReference>
<dbReference type="PROSITE" id="PS00028">
    <property type="entry name" value="ZINC_FINGER_C2H2_1"/>
    <property type="match status" value="7"/>
</dbReference>
<feature type="domain" description="C2H2-type" evidence="7">
    <location>
        <begin position="407"/>
        <end position="435"/>
    </location>
</feature>
<feature type="compositionally biased region" description="Acidic residues" evidence="6">
    <location>
        <begin position="169"/>
        <end position="181"/>
    </location>
</feature>
<feature type="compositionally biased region" description="Polar residues" evidence="6">
    <location>
        <begin position="479"/>
        <end position="489"/>
    </location>
</feature>